<proteinExistence type="predicted"/>
<dbReference type="EMBL" id="JAWDJW010012027">
    <property type="protein sequence ID" value="KAK3044376.1"/>
    <property type="molecule type" value="Genomic_DNA"/>
</dbReference>
<protein>
    <submittedName>
        <fullName evidence="1">Uncharacterized protein</fullName>
    </submittedName>
</protein>
<organism evidence="1 2">
    <name type="scientific">Coniosporium uncinatum</name>
    <dbReference type="NCBI Taxonomy" id="93489"/>
    <lineage>
        <taxon>Eukaryota</taxon>
        <taxon>Fungi</taxon>
        <taxon>Dikarya</taxon>
        <taxon>Ascomycota</taxon>
        <taxon>Pezizomycotina</taxon>
        <taxon>Dothideomycetes</taxon>
        <taxon>Dothideomycetes incertae sedis</taxon>
        <taxon>Coniosporium</taxon>
    </lineage>
</organism>
<reference evidence="1" key="1">
    <citation type="submission" date="2024-09" db="EMBL/GenBank/DDBJ databases">
        <title>Black Yeasts Isolated from many extreme environments.</title>
        <authorList>
            <person name="Coleine C."/>
            <person name="Stajich J.E."/>
            <person name="Selbmann L."/>
        </authorList>
    </citation>
    <scope>NUCLEOTIDE SEQUENCE</scope>
    <source>
        <strain evidence="1">CCFEE 5737</strain>
    </source>
</reference>
<feature type="non-terminal residue" evidence="1">
    <location>
        <position position="331"/>
    </location>
</feature>
<keyword evidence="2" id="KW-1185">Reference proteome</keyword>
<name>A0ACC3CTP7_9PEZI</name>
<sequence>MRLYEPKDGKISLDGNPYTDLDRKWLRQNITLVEQTSTLFNADVFHNIALGRSGYQNVTLRDVQDAADFALLEQMIRDMPDGYHTDVGAKGGSLSGGQRQRMALARARLRDTPILILDESTSALDYINRSLIMDAIRKWRRGKTTIVITHDISQILLDDFAYILKDGRVVQEGYRKDMQRLKGSPFEIFLASSVESPHDADAEADKSLPPTPKSIHDNNNIRDYVSISSSVYSDDSIWDPLDEYLNLKDEDSIVPTVFSHRVGVSPMRDSMLLPAVVSPFWRVNPPLSMNRTPPGMTADHRQPLNVAALIRKPVENLLDRKDKTEDITTRS</sequence>
<dbReference type="Proteomes" id="UP001186974">
    <property type="component" value="Unassembled WGS sequence"/>
</dbReference>
<accession>A0ACC3CTP7</accession>
<comment type="caution">
    <text evidence="1">The sequence shown here is derived from an EMBL/GenBank/DDBJ whole genome shotgun (WGS) entry which is preliminary data.</text>
</comment>
<evidence type="ECO:0000313" key="1">
    <source>
        <dbReference type="EMBL" id="KAK3044376.1"/>
    </source>
</evidence>
<evidence type="ECO:0000313" key="2">
    <source>
        <dbReference type="Proteomes" id="UP001186974"/>
    </source>
</evidence>
<gene>
    <name evidence="1" type="ORF">LTS18_001443</name>
</gene>